<name>A0A1Y2FM06_PROLT</name>
<feature type="signal peptide" evidence="1">
    <location>
        <begin position="1"/>
        <end position="16"/>
    </location>
</feature>
<protein>
    <recommendedName>
        <fullName evidence="4">Secreted protein</fullName>
    </recommendedName>
</protein>
<proteinExistence type="predicted"/>
<dbReference type="GeneID" id="63785520"/>
<evidence type="ECO:0000313" key="3">
    <source>
        <dbReference type="Proteomes" id="UP000193685"/>
    </source>
</evidence>
<feature type="chain" id="PRO_5012914829" description="Secreted protein" evidence="1">
    <location>
        <begin position="17"/>
        <end position="84"/>
    </location>
</feature>
<keyword evidence="3" id="KW-1185">Reference proteome</keyword>
<dbReference type="EMBL" id="MCFI01000005">
    <property type="protein sequence ID" value="ORY84959.1"/>
    <property type="molecule type" value="Genomic_DNA"/>
</dbReference>
<evidence type="ECO:0000256" key="1">
    <source>
        <dbReference type="SAM" id="SignalP"/>
    </source>
</evidence>
<reference evidence="2 3" key="1">
    <citation type="submission" date="2016-07" db="EMBL/GenBank/DDBJ databases">
        <title>Pervasive Adenine N6-methylation of Active Genes in Fungi.</title>
        <authorList>
            <consortium name="DOE Joint Genome Institute"/>
            <person name="Mondo S.J."/>
            <person name="Dannebaum R.O."/>
            <person name="Kuo R.C."/>
            <person name="Labutti K."/>
            <person name="Haridas S."/>
            <person name="Kuo A."/>
            <person name="Salamov A."/>
            <person name="Ahrendt S.R."/>
            <person name="Lipzen A."/>
            <person name="Sullivan W."/>
            <person name="Andreopoulos W.B."/>
            <person name="Clum A."/>
            <person name="Lindquist E."/>
            <person name="Daum C."/>
            <person name="Ramamoorthy G.K."/>
            <person name="Gryganskyi A."/>
            <person name="Culley D."/>
            <person name="Magnuson J.K."/>
            <person name="James T.Y."/>
            <person name="O'Malley M.A."/>
            <person name="Stajich J.E."/>
            <person name="Spatafora J.W."/>
            <person name="Visel A."/>
            <person name="Grigoriev I.V."/>
        </authorList>
    </citation>
    <scope>NUCLEOTIDE SEQUENCE [LARGE SCALE GENOMIC DNA]</scope>
    <source>
        <strain evidence="2 3">12-1054</strain>
    </source>
</reference>
<comment type="caution">
    <text evidence="2">The sequence shown here is derived from an EMBL/GenBank/DDBJ whole genome shotgun (WGS) entry which is preliminary data.</text>
</comment>
<gene>
    <name evidence="2" type="ORF">BCR37DRAFT_377918</name>
</gene>
<sequence>MAFCCLKLHSSALCCGQSISLLPLCCLESLRRPRSALPSHPSAQSSDCRVFELHARNINRRHGMRHFLSKIDSMSRHCRPCRPH</sequence>
<dbReference type="RefSeq" id="XP_040726742.1">
    <property type="nucleotide sequence ID" value="XM_040868921.1"/>
</dbReference>
<evidence type="ECO:0008006" key="4">
    <source>
        <dbReference type="Google" id="ProtNLM"/>
    </source>
</evidence>
<organism evidence="2 3">
    <name type="scientific">Protomyces lactucae-debilis</name>
    <dbReference type="NCBI Taxonomy" id="2754530"/>
    <lineage>
        <taxon>Eukaryota</taxon>
        <taxon>Fungi</taxon>
        <taxon>Dikarya</taxon>
        <taxon>Ascomycota</taxon>
        <taxon>Taphrinomycotina</taxon>
        <taxon>Taphrinomycetes</taxon>
        <taxon>Taphrinales</taxon>
        <taxon>Protomycetaceae</taxon>
        <taxon>Protomyces</taxon>
    </lineage>
</organism>
<dbReference type="AlphaFoldDB" id="A0A1Y2FM06"/>
<dbReference type="Proteomes" id="UP000193685">
    <property type="component" value="Unassembled WGS sequence"/>
</dbReference>
<evidence type="ECO:0000313" key="2">
    <source>
        <dbReference type="EMBL" id="ORY84959.1"/>
    </source>
</evidence>
<accession>A0A1Y2FM06</accession>
<keyword evidence="1" id="KW-0732">Signal</keyword>